<dbReference type="SUPFAM" id="SSF46689">
    <property type="entry name" value="Homeodomain-like"/>
    <property type="match status" value="1"/>
</dbReference>
<dbReference type="EMBL" id="RHHR01000013">
    <property type="protein sequence ID" value="RNB74813.1"/>
    <property type="molecule type" value="Genomic_DNA"/>
</dbReference>
<dbReference type="InterPro" id="IPR011006">
    <property type="entry name" value="CheY-like_superfamily"/>
</dbReference>
<dbReference type="PROSITE" id="PS01124">
    <property type="entry name" value="HTH_ARAC_FAMILY_2"/>
    <property type="match status" value="1"/>
</dbReference>
<dbReference type="Pfam" id="PF00072">
    <property type="entry name" value="Response_reg"/>
    <property type="match status" value="1"/>
</dbReference>
<dbReference type="Gene3D" id="1.10.10.60">
    <property type="entry name" value="Homeodomain-like"/>
    <property type="match status" value="2"/>
</dbReference>
<keyword evidence="2" id="KW-0238">DNA-binding</keyword>
<dbReference type="Gene3D" id="3.40.50.2300">
    <property type="match status" value="1"/>
</dbReference>
<evidence type="ECO:0000259" key="5">
    <source>
        <dbReference type="PROSITE" id="PS01124"/>
    </source>
</evidence>
<dbReference type="InterPro" id="IPR009057">
    <property type="entry name" value="Homeodomain-like_sf"/>
</dbReference>
<name>A0A3M8CH12_9BACL</name>
<dbReference type="AlphaFoldDB" id="A0A3M8CH12"/>
<reference evidence="7 8" key="1">
    <citation type="submission" date="2018-10" db="EMBL/GenBank/DDBJ databases">
        <title>Phylogenomics of Brevibacillus.</title>
        <authorList>
            <person name="Dunlap C."/>
        </authorList>
    </citation>
    <scope>NUCLEOTIDE SEQUENCE [LARGE SCALE GENOMIC DNA]</scope>
    <source>
        <strain evidence="7 8">JCM 12215</strain>
    </source>
</reference>
<evidence type="ECO:0000256" key="1">
    <source>
        <dbReference type="ARBA" id="ARBA00023015"/>
    </source>
</evidence>
<organism evidence="7 8">
    <name type="scientific">Brevibacillus invocatus</name>
    <dbReference type="NCBI Taxonomy" id="173959"/>
    <lineage>
        <taxon>Bacteria</taxon>
        <taxon>Bacillati</taxon>
        <taxon>Bacillota</taxon>
        <taxon>Bacilli</taxon>
        <taxon>Bacillales</taxon>
        <taxon>Paenibacillaceae</taxon>
        <taxon>Brevibacillus</taxon>
    </lineage>
</organism>
<protein>
    <submittedName>
        <fullName evidence="7">AraC family transcriptional regulator</fullName>
    </submittedName>
</protein>
<evidence type="ECO:0000313" key="7">
    <source>
        <dbReference type="EMBL" id="RNB74813.1"/>
    </source>
</evidence>
<dbReference type="GO" id="GO:0000160">
    <property type="term" value="P:phosphorelay signal transduction system"/>
    <property type="evidence" value="ECO:0007669"/>
    <property type="project" value="InterPro"/>
</dbReference>
<dbReference type="PRINTS" id="PR00032">
    <property type="entry name" value="HTHARAC"/>
</dbReference>
<comment type="caution">
    <text evidence="7">The sequence shown here is derived from an EMBL/GenBank/DDBJ whole genome shotgun (WGS) entry which is preliminary data.</text>
</comment>
<evidence type="ECO:0000313" key="8">
    <source>
        <dbReference type="Proteomes" id="UP000282028"/>
    </source>
</evidence>
<comment type="caution">
    <text evidence="4">Lacks conserved residue(s) required for the propagation of feature annotation.</text>
</comment>
<dbReference type="RefSeq" id="WP_122908631.1">
    <property type="nucleotide sequence ID" value="NZ_CBCSBE010000005.1"/>
</dbReference>
<dbReference type="GO" id="GO:0003700">
    <property type="term" value="F:DNA-binding transcription factor activity"/>
    <property type="evidence" value="ECO:0007669"/>
    <property type="project" value="InterPro"/>
</dbReference>
<dbReference type="PROSITE" id="PS50110">
    <property type="entry name" value="RESPONSE_REGULATORY"/>
    <property type="match status" value="1"/>
</dbReference>
<feature type="domain" description="HTH araC/xylS-type" evidence="5">
    <location>
        <begin position="399"/>
        <end position="498"/>
    </location>
</feature>
<dbReference type="PANTHER" id="PTHR43280:SF2">
    <property type="entry name" value="HTH-TYPE TRANSCRIPTIONAL REGULATOR EXSA"/>
    <property type="match status" value="1"/>
</dbReference>
<evidence type="ECO:0000256" key="3">
    <source>
        <dbReference type="ARBA" id="ARBA00023163"/>
    </source>
</evidence>
<dbReference type="InterPro" id="IPR020449">
    <property type="entry name" value="Tscrpt_reg_AraC-type_HTH"/>
</dbReference>
<gene>
    <name evidence="7" type="ORF">EDM52_08795</name>
</gene>
<evidence type="ECO:0000256" key="2">
    <source>
        <dbReference type="ARBA" id="ARBA00023125"/>
    </source>
</evidence>
<dbReference type="GO" id="GO:0043565">
    <property type="term" value="F:sequence-specific DNA binding"/>
    <property type="evidence" value="ECO:0007669"/>
    <property type="project" value="InterPro"/>
</dbReference>
<dbReference type="Proteomes" id="UP000282028">
    <property type="component" value="Unassembled WGS sequence"/>
</dbReference>
<dbReference type="SMART" id="SM00342">
    <property type="entry name" value="HTH_ARAC"/>
    <property type="match status" value="1"/>
</dbReference>
<dbReference type="InterPro" id="IPR001789">
    <property type="entry name" value="Sig_transdc_resp-reg_receiver"/>
</dbReference>
<dbReference type="SUPFAM" id="SSF52172">
    <property type="entry name" value="CheY-like"/>
    <property type="match status" value="1"/>
</dbReference>
<proteinExistence type="predicted"/>
<feature type="domain" description="Response regulatory" evidence="6">
    <location>
        <begin position="3"/>
        <end position="119"/>
    </location>
</feature>
<accession>A0A3M8CH12</accession>
<evidence type="ECO:0000256" key="4">
    <source>
        <dbReference type="PROSITE-ProRule" id="PRU00169"/>
    </source>
</evidence>
<dbReference type="Pfam" id="PF12833">
    <property type="entry name" value="HTH_18"/>
    <property type="match status" value="1"/>
</dbReference>
<keyword evidence="8" id="KW-1185">Reference proteome</keyword>
<evidence type="ECO:0000259" key="6">
    <source>
        <dbReference type="PROSITE" id="PS50110"/>
    </source>
</evidence>
<dbReference type="PANTHER" id="PTHR43280">
    <property type="entry name" value="ARAC-FAMILY TRANSCRIPTIONAL REGULATOR"/>
    <property type="match status" value="1"/>
</dbReference>
<dbReference type="PROSITE" id="PS00041">
    <property type="entry name" value="HTH_ARAC_FAMILY_1"/>
    <property type="match status" value="1"/>
</dbReference>
<dbReference type="InterPro" id="IPR018062">
    <property type="entry name" value="HTH_AraC-typ_CS"/>
</dbReference>
<dbReference type="OrthoDB" id="2563880at2"/>
<dbReference type="SMART" id="SM00448">
    <property type="entry name" value="REC"/>
    <property type="match status" value="1"/>
</dbReference>
<dbReference type="InterPro" id="IPR018060">
    <property type="entry name" value="HTH_AraC"/>
</dbReference>
<keyword evidence="1" id="KW-0805">Transcription regulation</keyword>
<keyword evidence="3" id="KW-0804">Transcription</keyword>
<sequence>MPSIMIADRDPNERSGISWLLNSWQIPYDHVYKAGTMEDVFQVLEDHVPDVICIELDMVARSNWERLKLLVEQFRPIVLVMTAEATFEKAMLAIELRARDLWLKPQTPEVIRRVLTRCSQEIVEARNGGRDVRVAGSWSEGEGVTYRELFVPDSQNHREQTLLLAQLEETRHHPALLTFLQEFPFRQKPVLLPLADVIVGVFDTQQGKESLASMQQLARRILIEWEARHDSPLFLVVYEAQDQQKSLSEKYQDASQALQIRFFTGYRQVSVAENVINWKTIDPFLTPAEQRTWVDMLHEGDRDGLKQWMYTQFSYQKGPYPEPGLLRIRLTSILAQVRRYMKSHGLDGTNVEDGYHRVFEIILYAPILYRIIQELLLFIYKLMDVVQRQRGAAGIDVIELALRFMEGRFSDSSLRLEDVAGYVDRSPAYFSTLVSSSLGITFRQLLTNMRLKEAEQLIAETSLSIHEVAERSGFANANYFSKVFKEKLGTTPRMYRNQKKGVESKKNTYL</sequence>